<dbReference type="SUPFAM" id="SSF53098">
    <property type="entry name" value="Ribonuclease H-like"/>
    <property type="match status" value="1"/>
</dbReference>
<dbReference type="AlphaFoldDB" id="A0AAV9L2N4"/>
<feature type="domain" description="RNase H type-1" evidence="1">
    <location>
        <begin position="38"/>
        <end position="73"/>
    </location>
</feature>
<sequence>MMISTCYLRVLFLGNDVIFCPIFCVRMCQVNFILWWLDRIIEETSEMLKQVTIRFTHCYREANQLADWLAKMAIDSHDSSIYLSANELPNGAKGPYLLDKRQVPSIRSKFDKANFFVS</sequence>
<evidence type="ECO:0000313" key="3">
    <source>
        <dbReference type="Proteomes" id="UP001311915"/>
    </source>
</evidence>
<dbReference type="InterPro" id="IPR002156">
    <property type="entry name" value="RNaseH_domain"/>
</dbReference>
<accession>A0AAV9L2N4</accession>
<dbReference type="Gene3D" id="3.30.420.10">
    <property type="entry name" value="Ribonuclease H-like superfamily/Ribonuclease H"/>
    <property type="match status" value="1"/>
</dbReference>
<keyword evidence="3" id="KW-1185">Reference proteome</keyword>
<evidence type="ECO:0000259" key="1">
    <source>
        <dbReference type="Pfam" id="PF13456"/>
    </source>
</evidence>
<dbReference type="Pfam" id="PF13456">
    <property type="entry name" value="RVT_3"/>
    <property type="match status" value="1"/>
</dbReference>
<dbReference type="Proteomes" id="UP001311915">
    <property type="component" value="Unassembled WGS sequence"/>
</dbReference>
<evidence type="ECO:0000313" key="2">
    <source>
        <dbReference type="EMBL" id="KAK4719074.1"/>
    </source>
</evidence>
<name>A0AAV9L2N4_9SOLN</name>
<dbReference type="InterPro" id="IPR012337">
    <property type="entry name" value="RNaseH-like_sf"/>
</dbReference>
<protein>
    <recommendedName>
        <fullName evidence="1">RNase H type-1 domain-containing protein</fullName>
    </recommendedName>
</protein>
<gene>
    <name evidence="2" type="ORF">R3W88_017412</name>
</gene>
<dbReference type="EMBL" id="JAWPEI010000008">
    <property type="protein sequence ID" value="KAK4719074.1"/>
    <property type="molecule type" value="Genomic_DNA"/>
</dbReference>
<dbReference type="GO" id="GO:0004523">
    <property type="term" value="F:RNA-DNA hybrid ribonuclease activity"/>
    <property type="evidence" value="ECO:0007669"/>
    <property type="project" value="InterPro"/>
</dbReference>
<proteinExistence type="predicted"/>
<reference evidence="2 3" key="1">
    <citation type="submission" date="2023-10" db="EMBL/GenBank/DDBJ databases">
        <title>Genome-Wide Identification Analysis in wild type Solanum Pinnatisectum Reveals Some Genes Defensing Phytophthora Infestans.</title>
        <authorList>
            <person name="Sun C."/>
        </authorList>
    </citation>
    <scope>NUCLEOTIDE SEQUENCE [LARGE SCALE GENOMIC DNA]</scope>
    <source>
        <strain evidence="2">LQN</strain>
        <tissue evidence="2">Leaf</tissue>
    </source>
</reference>
<dbReference type="GO" id="GO:0003676">
    <property type="term" value="F:nucleic acid binding"/>
    <property type="evidence" value="ECO:0007669"/>
    <property type="project" value="InterPro"/>
</dbReference>
<comment type="caution">
    <text evidence="2">The sequence shown here is derived from an EMBL/GenBank/DDBJ whole genome shotgun (WGS) entry which is preliminary data.</text>
</comment>
<organism evidence="2 3">
    <name type="scientific">Solanum pinnatisectum</name>
    <name type="common">tansyleaf nightshade</name>
    <dbReference type="NCBI Taxonomy" id="50273"/>
    <lineage>
        <taxon>Eukaryota</taxon>
        <taxon>Viridiplantae</taxon>
        <taxon>Streptophyta</taxon>
        <taxon>Embryophyta</taxon>
        <taxon>Tracheophyta</taxon>
        <taxon>Spermatophyta</taxon>
        <taxon>Magnoliopsida</taxon>
        <taxon>eudicotyledons</taxon>
        <taxon>Gunneridae</taxon>
        <taxon>Pentapetalae</taxon>
        <taxon>asterids</taxon>
        <taxon>lamiids</taxon>
        <taxon>Solanales</taxon>
        <taxon>Solanaceae</taxon>
        <taxon>Solanoideae</taxon>
        <taxon>Solaneae</taxon>
        <taxon>Solanum</taxon>
    </lineage>
</organism>
<dbReference type="InterPro" id="IPR036397">
    <property type="entry name" value="RNaseH_sf"/>
</dbReference>